<dbReference type="AlphaFoldDB" id="A0A9D7XFQ8"/>
<dbReference type="Pfam" id="PF03235">
    <property type="entry name" value="GmrSD_N"/>
    <property type="match status" value="1"/>
</dbReference>
<evidence type="ECO:0000313" key="3">
    <source>
        <dbReference type="Proteomes" id="UP000808349"/>
    </source>
</evidence>
<gene>
    <name evidence="2" type="ORF">IPO85_00240</name>
</gene>
<accession>A0A9D7XFQ8</accession>
<reference evidence="2 3" key="1">
    <citation type="submission" date="2020-10" db="EMBL/GenBank/DDBJ databases">
        <title>Connecting structure to function with the recovery of over 1000 high-quality activated sludge metagenome-assembled genomes encoding full-length rRNA genes using long-read sequencing.</title>
        <authorList>
            <person name="Singleton C.M."/>
            <person name="Petriglieri F."/>
            <person name="Kristensen J.M."/>
            <person name="Kirkegaard R.H."/>
            <person name="Michaelsen T.Y."/>
            <person name="Andersen M.H."/>
            <person name="Karst S.M."/>
            <person name="Dueholm M.S."/>
            <person name="Nielsen P.H."/>
            <person name="Albertsen M."/>
        </authorList>
    </citation>
    <scope>NUCLEOTIDE SEQUENCE [LARGE SCALE GENOMIC DNA]</scope>
    <source>
        <strain evidence="2">Ribe_18-Q3-R11-54_BAT3C.373</strain>
    </source>
</reference>
<dbReference type="EMBL" id="JADKFW010000002">
    <property type="protein sequence ID" value="MBK9715963.1"/>
    <property type="molecule type" value="Genomic_DNA"/>
</dbReference>
<dbReference type="PANTHER" id="PTHR35149:SF2">
    <property type="entry name" value="DUF262 DOMAIN-CONTAINING PROTEIN"/>
    <property type="match status" value="1"/>
</dbReference>
<evidence type="ECO:0000313" key="2">
    <source>
        <dbReference type="EMBL" id="MBK9715963.1"/>
    </source>
</evidence>
<dbReference type="Proteomes" id="UP000808349">
    <property type="component" value="Unassembled WGS sequence"/>
</dbReference>
<comment type="caution">
    <text evidence="2">The sequence shown here is derived from an EMBL/GenBank/DDBJ whole genome shotgun (WGS) entry which is preliminary data.</text>
</comment>
<dbReference type="InterPro" id="IPR004919">
    <property type="entry name" value="GmrSD_N"/>
</dbReference>
<feature type="non-terminal residue" evidence="2">
    <location>
        <position position="1"/>
    </location>
</feature>
<protein>
    <submittedName>
        <fullName evidence="2">DUF262 domain-containing protein</fullName>
    </submittedName>
</protein>
<organism evidence="2 3">
    <name type="scientific">Candidatus Defluviibacterium haderslevense</name>
    <dbReference type="NCBI Taxonomy" id="2981993"/>
    <lineage>
        <taxon>Bacteria</taxon>
        <taxon>Pseudomonadati</taxon>
        <taxon>Bacteroidota</taxon>
        <taxon>Saprospiria</taxon>
        <taxon>Saprospirales</taxon>
        <taxon>Saprospiraceae</taxon>
        <taxon>Candidatus Defluviibacterium</taxon>
    </lineage>
</organism>
<proteinExistence type="predicted"/>
<sequence length="150" mass="17522">LVNIYVNEENSKLKLKQSDTNAKALKFLITNNNPKDYGEYSKVINNFNYFKQNINQDNFQTILNGLNSLLFVEISLERGKDDPQRIFESLNSTGLELSQADLIRNYILMGLEPSEQVRVFESFWEIIESNAKDYSKEESRVSDFTRLFNF</sequence>
<evidence type="ECO:0000259" key="1">
    <source>
        <dbReference type="Pfam" id="PF03235"/>
    </source>
</evidence>
<name>A0A9D7XFQ8_9BACT</name>
<feature type="domain" description="GmrSD restriction endonucleases N-terminal" evidence="1">
    <location>
        <begin position="7"/>
        <end position="107"/>
    </location>
</feature>
<dbReference type="PANTHER" id="PTHR35149">
    <property type="entry name" value="SLL5132 PROTEIN"/>
    <property type="match status" value="1"/>
</dbReference>